<accession>X1FQ35</accession>
<dbReference type="Gene3D" id="3.40.190.100">
    <property type="entry name" value="Glycine betaine-binding periplasmic protein, domain 2"/>
    <property type="match status" value="1"/>
</dbReference>
<dbReference type="Pfam" id="PF04069">
    <property type="entry name" value="OpuAC"/>
    <property type="match status" value="1"/>
</dbReference>
<dbReference type="GO" id="GO:0043190">
    <property type="term" value="C:ATP-binding cassette (ABC) transporter complex"/>
    <property type="evidence" value="ECO:0007669"/>
    <property type="project" value="InterPro"/>
</dbReference>
<feature type="domain" description="ABC-type glycine betaine transport system substrate-binding" evidence="2">
    <location>
        <begin position="48"/>
        <end position="310"/>
    </location>
</feature>
<comment type="caution">
    <text evidence="3">The sequence shown here is derived from an EMBL/GenBank/DDBJ whole genome shotgun (WGS) entry which is preliminary data.</text>
</comment>
<dbReference type="GO" id="GO:0022857">
    <property type="term" value="F:transmembrane transporter activity"/>
    <property type="evidence" value="ECO:0007669"/>
    <property type="project" value="InterPro"/>
</dbReference>
<dbReference type="Gene3D" id="3.40.190.10">
    <property type="entry name" value="Periplasmic binding protein-like II"/>
    <property type="match status" value="1"/>
</dbReference>
<proteinExistence type="predicted"/>
<protein>
    <recommendedName>
        <fullName evidence="2">ABC-type glycine betaine transport system substrate-binding domain-containing protein</fullName>
    </recommendedName>
</protein>
<dbReference type="SUPFAM" id="SSF53850">
    <property type="entry name" value="Periplasmic binding protein-like II"/>
    <property type="match status" value="1"/>
</dbReference>
<dbReference type="EMBL" id="BARU01006630">
    <property type="protein sequence ID" value="GAH34640.1"/>
    <property type="molecule type" value="Genomic_DNA"/>
</dbReference>
<keyword evidence="1" id="KW-0812">Transmembrane</keyword>
<evidence type="ECO:0000313" key="3">
    <source>
        <dbReference type="EMBL" id="GAH34640.1"/>
    </source>
</evidence>
<evidence type="ECO:0000256" key="1">
    <source>
        <dbReference type="SAM" id="Phobius"/>
    </source>
</evidence>
<sequence length="313" mass="34990">MGEVGRKGQRVGTRLSLLLATLVAAALLIGVWALIGGRQKPLIKLHGGQWESLWVNNAIAELIIEEGYGYPVETVESTSLVMQTSMSKGEIDLNMEMWQQNWIDWYNEQIEKANIVNLGMIFEAGPQVFIIPKWVAEQHGINSVSDVKSHWELFRDPEDPSKGVFYNGIIGWGCTEINVVKLEAYGLTRYYNIVSPASPAALEGALARAQVDRQPVFGYYWAPSAIMGIYDWHILEEPPYTDECWGRVMAAVEDENLRPSDQACAYEDLPVDKVAHSGLVGKAPDVVEMLRRMVVGLEPLNKTLAWAKENDVQ</sequence>
<evidence type="ECO:0000259" key="2">
    <source>
        <dbReference type="Pfam" id="PF04069"/>
    </source>
</evidence>
<gene>
    <name evidence="3" type="ORF">S03H2_13048</name>
</gene>
<dbReference type="InterPro" id="IPR007210">
    <property type="entry name" value="ABC_Gly_betaine_transp_sub-bd"/>
</dbReference>
<keyword evidence="1" id="KW-1133">Transmembrane helix</keyword>
<dbReference type="AlphaFoldDB" id="X1FQ35"/>
<reference evidence="3" key="1">
    <citation type="journal article" date="2014" name="Front. Microbiol.">
        <title>High frequency of phylogenetically diverse reductive dehalogenase-homologous genes in deep subseafloor sedimentary metagenomes.</title>
        <authorList>
            <person name="Kawai M."/>
            <person name="Futagami T."/>
            <person name="Toyoda A."/>
            <person name="Takaki Y."/>
            <person name="Nishi S."/>
            <person name="Hori S."/>
            <person name="Arai W."/>
            <person name="Tsubouchi T."/>
            <person name="Morono Y."/>
            <person name="Uchiyama I."/>
            <person name="Ito T."/>
            <person name="Fujiyama A."/>
            <person name="Inagaki F."/>
            <person name="Takami H."/>
        </authorList>
    </citation>
    <scope>NUCLEOTIDE SEQUENCE</scope>
    <source>
        <strain evidence="3">Expedition CK06-06</strain>
    </source>
</reference>
<keyword evidence="1" id="KW-0472">Membrane</keyword>
<feature type="non-terminal residue" evidence="3">
    <location>
        <position position="313"/>
    </location>
</feature>
<feature type="transmembrane region" description="Helical" evidence="1">
    <location>
        <begin position="15"/>
        <end position="35"/>
    </location>
</feature>
<organism evidence="3">
    <name type="scientific">marine sediment metagenome</name>
    <dbReference type="NCBI Taxonomy" id="412755"/>
    <lineage>
        <taxon>unclassified sequences</taxon>
        <taxon>metagenomes</taxon>
        <taxon>ecological metagenomes</taxon>
    </lineage>
</organism>
<name>X1FQ35_9ZZZZ</name>